<evidence type="ECO:0000313" key="5">
    <source>
        <dbReference type="Proteomes" id="UP001596445"/>
    </source>
</evidence>
<keyword evidence="5" id="KW-1185">Reference proteome</keyword>
<dbReference type="EMBL" id="JBHSZI010000001">
    <property type="protein sequence ID" value="MFC7057478.1"/>
    <property type="molecule type" value="Genomic_DNA"/>
</dbReference>
<dbReference type="InterPro" id="IPR029063">
    <property type="entry name" value="SAM-dependent_MTases_sf"/>
</dbReference>
<dbReference type="SUPFAM" id="SSF53335">
    <property type="entry name" value="S-adenosyl-L-methionine-dependent methyltransferases"/>
    <property type="match status" value="2"/>
</dbReference>
<dbReference type="GeneID" id="76629343"/>
<name>A0ABD5VVW5_9EURY</name>
<evidence type="ECO:0000256" key="1">
    <source>
        <dbReference type="ARBA" id="ARBA00022603"/>
    </source>
</evidence>
<dbReference type="PANTHER" id="PTHR47816:SF4">
    <property type="entry name" value="RIBOSOMAL RNA SMALL SUBUNIT METHYLTRANSFERASE C"/>
    <property type="match status" value="1"/>
</dbReference>
<dbReference type="InterPro" id="IPR046977">
    <property type="entry name" value="RsmC/RlmG"/>
</dbReference>
<evidence type="ECO:0000256" key="2">
    <source>
        <dbReference type="ARBA" id="ARBA00022679"/>
    </source>
</evidence>
<evidence type="ECO:0000259" key="3">
    <source>
        <dbReference type="Pfam" id="PF05175"/>
    </source>
</evidence>
<comment type="caution">
    <text evidence="4">The sequence shown here is derived from an EMBL/GenBank/DDBJ whole genome shotgun (WGS) entry which is preliminary data.</text>
</comment>
<dbReference type="PANTHER" id="PTHR47816">
    <property type="entry name" value="RIBOSOMAL RNA SMALL SUBUNIT METHYLTRANSFERASE C"/>
    <property type="match status" value="1"/>
</dbReference>
<accession>A0ABD5VVW5</accession>
<feature type="domain" description="Methyltransferase small" evidence="3">
    <location>
        <begin position="16"/>
        <end position="178"/>
    </location>
</feature>
<dbReference type="InterPro" id="IPR007848">
    <property type="entry name" value="Small_mtfrase_dom"/>
</dbReference>
<organism evidence="4 5">
    <name type="scientific">Halovenus salina</name>
    <dbReference type="NCBI Taxonomy" id="1510225"/>
    <lineage>
        <taxon>Archaea</taxon>
        <taxon>Methanobacteriati</taxon>
        <taxon>Methanobacteriota</taxon>
        <taxon>Stenosarchaea group</taxon>
        <taxon>Halobacteria</taxon>
        <taxon>Halobacteriales</taxon>
        <taxon>Haloarculaceae</taxon>
        <taxon>Halovenus</taxon>
    </lineage>
</organism>
<dbReference type="AlphaFoldDB" id="A0ABD5VVW5"/>
<evidence type="ECO:0000313" key="4">
    <source>
        <dbReference type="EMBL" id="MFC7057478.1"/>
    </source>
</evidence>
<dbReference type="CDD" id="cd02440">
    <property type="entry name" value="AdoMet_MTases"/>
    <property type="match status" value="1"/>
</dbReference>
<dbReference type="Pfam" id="PF05175">
    <property type="entry name" value="MTS"/>
    <property type="match status" value="2"/>
</dbReference>
<sequence>MTLTLEAQVPETPDAYHFRTADGLHAADEFRDADLLLLETLWEHSLDDLLVVQGNYGVVPTVLDATADTVTMTETSSRAARLARTNIDRNGASADVSLSPTVAEVERSFDAACYAPKPYTPLDVGKRRLVDTLSVLRKGGRLYVAGEPSAGISRYENCLREHASHVEVVNQTGRCRVVAATRSGDIGKTAFCPRQTITAHVDGVDLSMVTEPGLFSPNSLDDGTRLLLETAVLEDGEKVLDLACGYGPVGAYSAATADVDVLLTDDNARATACAAATLDATGVEGRVRTVDCLCGLHHPVDRVLCNPPTHAGSGVLSDLFGGVKRVLGAGGELSVVHHRSLDLDEYLERVGTIVDRTAGTEHTVVTVRST</sequence>
<keyword evidence="1 4" id="KW-0489">Methyltransferase</keyword>
<feature type="domain" description="Methyltransferase small" evidence="3">
    <location>
        <begin position="206"/>
        <end position="351"/>
    </location>
</feature>
<reference evidence="4 5" key="1">
    <citation type="journal article" date="2019" name="Int. J. Syst. Evol. Microbiol.">
        <title>The Global Catalogue of Microorganisms (GCM) 10K type strain sequencing project: providing services to taxonomists for standard genome sequencing and annotation.</title>
        <authorList>
            <consortium name="The Broad Institute Genomics Platform"/>
            <consortium name="The Broad Institute Genome Sequencing Center for Infectious Disease"/>
            <person name="Wu L."/>
            <person name="Ma J."/>
        </authorList>
    </citation>
    <scope>NUCLEOTIDE SEQUENCE [LARGE SCALE GENOMIC DNA]</scope>
    <source>
        <strain evidence="4 5">JCM 30072</strain>
    </source>
</reference>
<dbReference type="Gene3D" id="3.40.50.150">
    <property type="entry name" value="Vaccinia Virus protein VP39"/>
    <property type="match status" value="2"/>
</dbReference>
<dbReference type="RefSeq" id="WP_267163233.1">
    <property type="nucleotide sequence ID" value="NZ_CP112972.1"/>
</dbReference>
<protein>
    <submittedName>
        <fullName evidence="4">Methyltransferase</fullName>
    </submittedName>
</protein>
<proteinExistence type="predicted"/>
<dbReference type="GO" id="GO:0008168">
    <property type="term" value="F:methyltransferase activity"/>
    <property type="evidence" value="ECO:0007669"/>
    <property type="project" value="UniProtKB-KW"/>
</dbReference>
<dbReference type="Proteomes" id="UP001596445">
    <property type="component" value="Unassembled WGS sequence"/>
</dbReference>
<keyword evidence="2" id="KW-0808">Transferase</keyword>
<dbReference type="GO" id="GO:0032259">
    <property type="term" value="P:methylation"/>
    <property type="evidence" value="ECO:0007669"/>
    <property type="project" value="UniProtKB-KW"/>
</dbReference>
<gene>
    <name evidence="4" type="ORF">ACFQQG_03930</name>
</gene>